<evidence type="ECO:0008006" key="3">
    <source>
        <dbReference type="Google" id="ProtNLM"/>
    </source>
</evidence>
<comment type="caution">
    <text evidence="1">The sequence shown here is derived from an EMBL/GenBank/DDBJ whole genome shotgun (WGS) entry which is preliminary data.</text>
</comment>
<dbReference type="Proteomes" id="UP001500426">
    <property type="component" value="Unassembled WGS sequence"/>
</dbReference>
<protein>
    <recommendedName>
        <fullName evidence="3">DUF5348 domain-containing protein</fullName>
    </recommendedName>
</protein>
<reference evidence="2" key="1">
    <citation type="journal article" date="2019" name="Int. J. Syst. Evol. Microbiol.">
        <title>The Global Catalogue of Microorganisms (GCM) 10K type strain sequencing project: providing services to taxonomists for standard genome sequencing and annotation.</title>
        <authorList>
            <consortium name="The Broad Institute Genomics Platform"/>
            <consortium name="The Broad Institute Genome Sequencing Center for Infectious Disease"/>
            <person name="Wu L."/>
            <person name="Ma J."/>
        </authorList>
    </citation>
    <scope>NUCLEOTIDE SEQUENCE [LARGE SCALE GENOMIC DNA]</scope>
    <source>
        <strain evidence="2">JCM 17068</strain>
    </source>
</reference>
<gene>
    <name evidence="1" type="ORF">GCM10022388_19720</name>
</gene>
<keyword evidence="2" id="KW-1185">Reference proteome</keyword>
<accession>A0ABP7UUS5</accession>
<evidence type="ECO:0000313" key="1">
    <source>
        <dbReference type="EMBL" id="GAA4053373.1"/>
    </source>
</evidence>
<dbReference type="EMBL" id="BAABCS010000018">
    <property type="protein sequence ID" value="GAA4053373.1"/>
    <property type="molecule type" value="Genomic_DNA"/>
</dbReference>
<dbReference type="RefSeq" id="WP_345094085.1">
    <property type="nucleotide sequence ID" value="NZ_BAABCS010000018.1"/>
</dbReference>
<evidence type="ECO:0000313" key="2">
    <source>
        <dbReference type="Proteomes" id="UP001500426"/>
    </source>
</evidence>
<name>A0ABP7UUS5_9FLAO</name>
<sequence>MEVENTIQNVNVILNRIFDEHLSKFKRTKKVAPTEKKMIKFHDDLTLKNKETGQIVKLSKLNDFFKKMNDGFEGEFESFFYDSRFGDGEIIIKGLEGRWWYSITKLKKYKELKYESGGDEWEFEEHIYSFNYYS</sequence>
<proteinExistence type="predicted"/>
<organism evidence="1 2">
    <name type="scientific">Flavobacterium chungnamense</name>
    <dbReference type="NCBI Taxonomy" id="706182"/>
    <lineage>
        <taxon>Bacteria</taxon>
        <taxon>Pseudomonadati</taxon>
        <taxon>Bacteroidota</taxon>
        <taxon>Flavobacteriia</taxon>
        <taxon>Flavobacteriales</taxon>
        <taxon>Flavobacteriaceae</taxon>
        <taxon>Flavobacterium</taxon>
    </lineage>
</organism>